<keyword evidence="2" id="KW-1185">Reference proteome</keyword>
<accession>A0A8K0MI24</accession>
<dbReference type="OrthoDB" id="198857at2759"/>
<evidence type="ECO:0000313" key="2">
    <source>
        <dbReference type="Proteomes" id="UP000796880"/>
    </source>
</evidence>
<organism evidence="1 2">
    <name type="scientific">Rhamnella rubrinervis</name>
    <dbReference type="NCBI Taxonomy" id="2594499"/>
    <lineage>
        <taxon>Eukaryota</taxon>
        <taxon>Viridiplantae</taxon>
        <taxon>Streptophyta</taxon>
        <taxon>Embryophyta</taxon>
        <taxon>Tracheophyta</taxon>
        <taxon>Spermatophyta</taxon>
        <taxon>Magnoliopsida</taxon>
        <taxon>eudicotyledons</taxon>
        <taxon>Gunneridae</taxon>
        <taxon>Pentapetalae</taxon>
        <taxon>rosids</taxon>
        <taxon>fabids</taxon>
        <taxon>Rosales</taxon>
        <taxon>Rhamnaceae</taxon>
        <taxon>rhamnoid group</taxon>
        <taxon>Rhamneae</taxon>
        <taxon>Rhamnella</taxon>
    </lineage>
</organism>
<dbReference type="EMBL" id="VOIH02000005">
    <property type="protein sequence ID" value="KAF3446465.1"/>
    <property type="molecule type" value="Genomic_DNA"/>
</dbReference>
<dbReference type="Proteomes" id="UP000796880">
    <property type="component" value="Unassembled WGS sequence"/>
</dbReference>
<dbReference type="AlphaFoldDB" id="A0A8K0MI24"/>
<reference evidence="1" key="1">
    <citation type="submission" date="2020-03" db="EMBL/GenBank/DDBJ databases">
        <title>A high-quality chromosome-level genome assembly of a woody plant with both climbing and erect habits, Rhamnella rubrinervis.</title>
        <authorList>
            <person name="Lu Z."/>
            <person name="Yang Y."/>
            <person name="Zhu X."/>
            <person name="Sun Y."/>
        </authorList>
    </citation>
    <scope>NUCLEOTIDE SEQUENCE</scope>
    <source>
        <strain evidence="1">BYM</strain>
        <tissue evidence="1">Leaf</tissue>
    </source>
</reference>
<evidence type="ECO:0000313" key="1">
    <source>
        <dbReference type="EMBL" id="KAF3446465.1"/>
    </source>
</evidence>
<name>A0A8K0MI24_9ROSA</name>
<sequence length="218" mass="25435">MATEFSEFRLDTMQEAFEFMRKQYHPGHHDTHMHDATEDVAMRDEGGAPNLNMNMVDNDSEIQYATPSKMSLKSFITTTTLSPKSLPTYQPISVYAFSTRMPMFTLFRISLNLWYDAVNYLKYLDTLRVFESFKSVWIFAESTYKIFEHVKKRVYCFVKSDGMKWSGSSKSSMGKKRKLNGCGLPLKVVSYKDLYGWIVKMIGLKNNYTFYGVFRHQV</sequence>
<protein>
    <submittedName>
        <fullName evidence="1">Uncharacterized protein</fullName>
    </submittedName>
</protein>
<comment type="caution">
    <text evidence="1">The sequence shown here is derived from an EMBL/GenBank/DDBJ whole genome shotgun (WGS) entry which is preliminary data.</text>
</comment>
<proteinExistence type="predicted"/>
<gene>
    <name evidence="1" type="ORF">FNV43_RR11644</name>
</gene>